<dbReference type="RefSeq" id="WP_290310646.1">
    <property type="nucleotide sequence ID" value="NZ_JAUFQC010000001.1"/>
</dbReference>
<evidence type="ECO:0000313" key="1">
    <source>
        <dbReference type="EMBL" id="MDN3608655.1"/>
    </source>
</evidence>
<reference evidence="1" key="1">
    <citation type="journal article" date="2014" name="Int. J. Syst. Evol. Microbiol.">
        <title>Complete genome of a new Firmicutes species belonging to the dominant human colonic microbiota ('Ruminococcus bicirculans') reveals two chromosomes and a selective capacity to utilize plant glucans.</title>
        <authorList>
            <consortium name="NISC Comparative Sequencing Program"/>
            <person name="Wegmann U."/>
            <person name="Louis P."/>
            <person name="Goesmann A."/>
            <person name="Henrissat B."/>
            <person name="Duncan S.H."/>
            <person name="Flint H.J."/>
        </authorList>
    </citation>
    <scope>NUCLEOTIDE SEQUENCE</scope>
    <source>
        <strain evidence="1">CECT 7398</strain>
    </source>
</reference>
<name>A0ABT8BNJ1_9VIBR</name>
<evidence type="ECO:0000313" key="4">
    <source>
        <dbReference type="Proteomes" id="UP001238540"/>
    </source>
</evidence>
<organism evidence="1 4">
    <name type="scientific">Vibrio ostreicida</name>
    <dbReference type="NCBI Taxonomy" id="526588"/>
    <lineage>
        <taxon>Bacteria</taxon>
        <taxon>Pseudomonadati</taxon>
        <taxon>Pseudomonadota</taxon>
        <taxon>Gammaproteobacteria</taxon>
        <taxon>Vibrionales</taxon>
        <taxon>Vibrionaceae</taxon>
        <taxon>Vibrio</taxon>
    </lineage>
</organism>
<sequence length="52" mass="6021">MTTSQFKLNILVKPDHNEATFLYVILTGEWLKGDIRAIPRLYVMEIDNDLPS</sequence>
<reference evidence="4" key="2">
    <citation type="journal article" date="2019" name="Int. J. Syst. Evol. Microbiol.">
        <title>The Global Catalogue of Microorganisms (GCM) 10K type strain sequencing project: providing services to taxonomists for standard genome sequencing and annotation.</title>
        <authorList>
            <consortium name="The Broad Institute Genomics Platform"/>
            <consortium name="The Broad Institute Genome Sequencing Center for Infectious Disease"/>
            <person name="Wu L."/>
            <person name="Ma J."/>
        </authorList>
    </citation>
    <scope>NUCLEOTIDE SEQUENCE [LARGE SCALE GENOMIC DNA]</scope>
    <source>
        <strain evidence="4">CECT 7398</strain>
    </source>
</reference>
<reference evidence="1" key="3">
    <citation type="submission" date="2023-06" db="EMBL/GenBank/DDBJ databases">
        <authorList>
            <person name="Lucena T."/>
            <person name="Sun Q."/>
        </authorList>
    </citation>
    <scope>NUCLEOTIDE SEQUENCE</scope>
    <source>
        <strain evidence="1">CECT 7398</strain>
    </source>
</reference>
<evidence type="ECO:0000313" key="2">
    <source>
        <dbReference type="EMBL" id="MDN3612746.1"/>
    </source>
</evidence>
<dbReference type="EMBL" id="JAUFQC010000033">
    <property type="protein sequence ID" value="MDN3612746.1"/>
    <property type="molecule type" value="Genomic_DNA"/>
</dbReference>
<comment type="caution">
    <text evidence="1">The sequence shown here is derived from an EMBL/GenBank/DDBJ whole genome shotgun (WGS) entry which is preliminary data.</text>
</comment>
<gene>
    <name evidence="1" type="ORF">QWZ16_02555</name>
    <name evidence="2" type="ORF">QWZ16_24615</name>
    <name evidence="3" type="ORF">QWZ16_24675</name>
</gene>
<dbReference type="EMBL" id="JAUFQC010000034">
    <property type="protein sequence ID" value="MDN3612755.1"/>
    <property type="molecule type" value="Genomic_DNA"/>
</dbReference>
<accession>A0ABT8BNJ1</accession>
<evidence type="ECO:0000313" key="3">
    <source>
        <dbReference type="EMBL" id="MDN3612755.1"/>
    </source>
</evidence>
<keyword evidence="4" id="KW-1185">Reference proteome</keyword>
<dbReference type="Proteomes" id="UP001238540">
    <property type="component" value="Unassembled WGS sequence"/>
</dbReference>
<dbReference type="EMBL" id="JAUFQC010000001">
    <property type="protein sequence ID" value="MDN3608655.1"/>
    <property type="molecule type" value="Genomic_DNA"/>
</dbReference>
<proteinExistence type="predicted"/>
<protein>
    <submittedName>
        <fullName evidence="1">Uncharacterized protein</fullName>
    </submittedName>
</protein>